<feature type="region of interest" description="Disordered" evidence="1">
    <location>
        <begin position="66"/>
        <end position="118"/>
    </location>
</feature>
<feature type="chain" id="PRO_5046529893" description="DUF4148 domain-containing protein" evidence="2">
    <location>
        <begin position="20"/>
        <end position="118"/>
    </location>
</feature>
<evidence type="ECO:0008006" key="5">
    <source>
        <dbReference type="Google" id="ProtNLM"/>
    </source>
</evidence>
<evidence type="ECO:0000313" key="3">
    <source>
        <dbReference type="EMBL" id="CAE6770651.1"/>
    </source>
</evidence>
<dbReference type="EMBL" id="CAJNBH010000011">
    <property type="protein sequence ID" value="CAE6770651.1"/>
    <property type="molecule type" value="Genomic_DNA"/>
</dbReference>
<organism evidence="3 4">
    <name type="scientific">Paraburkholderia nemoris</name>
    <dbReference type="NCBI Taxonomy" id="2793076"/>
    <lineage>
        <taxon>Bacteria</taxon>
        <taxon>Pseudomonadati</taxon>
        <taxon>Pseudomonadota</taxon>
        <taxon>Betaproteobacteria</taxon>
        <taxon>Burkholderiales</taxon>
        <taxon>Burkholderiaceae</taxon>
        <taxon>Paraburkholderia</taxon>
    </lineage>
</organism>
<dbReference type="GeneID" id="97055403"/>
<dbReference type="RefSeq" id="WP_054039971.1">
    <property type="nucleotide sequence ID" value="NZ_CAJNBH010000011.1"/>
</dbReference>
<evidence type="ECO:0000256" key="2">
    <source>
        <dbReference type="SAM" id="SignalP"/>
    </source>
</evidence>
<keyword evidence="4" id="KW-1185">Reference proteome</keyword>
<proteinExistence type="predicted"/>
<name>A0ABM8RTF9_9BURK</name>
<reference evidence="3 4" key="1">
    <citation type="submission" date="2021-02" db="EMBL/GenBank/DDBJ databases">
        <authorList>
            <person name="Vanwijnsberghe S."/>
        </authorList>
    </citation>
    <scope>NUCLEOTIDE SEQUENCE [LARGE SCALE GENOMIC DNA]</scope>
    <source>
        <strain evidence="3 4">R-69776</strain>
    </source>
</reference>
<evidence type="ECO:0000313" key="4">
    <source>
        <dbReference type="Proteomes" id="UP000673821"/>
    </source>
</evidence>
<protein>
    <recommendedName>
        <fullName evidence="5">DUF4148 domain-containing protein</fullName>
    </recommendedName>
</protein>
<feature type="signal peptide" evidence="2">
    <location>
        <begin position="1"/>
        <end position="19"/>
    </location>
</feature>
<keyword evidence="2" id="KW-0732">Signal</keyword>
<gene>
    <name evidence="3" type="ORF">R69776_03819</name>
</gene>
<sequence>MKRIGLAVLMATLTPAVYAAGYTEVWNPPEARATAPHRVGGVGAARKLAVHRPVTAHPVNVHVRRTPTSAPRLLAKQSHLQKNAPTDEPDMSAIPRQFTPEGNVLRVDSRGMSAEVTR</sequence>
<dbReference type="Proteomes" id="UP000673821">
    <property type="component" value="Unassembled WGS sequence"/>
</dbReference>
<accession>A0ABM8RTF9</accession>
<comment type="caution">
    <text evidence="3">The sequence shown here is derived from an EMBL/GenBank/DDBJ whole genome shotgun (WGS) entry which is preliminary data.</text>
</comment>
<evidence type="ECO:0000256" key="1">
    <source>
        <dbReference type="SAM" id="MobiDB-lite"/>
    </source>
</evidence>